<keyword evidence="1" id="KW-0472">Membrane</keyword>
<evidence type="ECO:0000313" key="4">
    <source>
        <dbReference type="EMBL" id="VFK72848.1"/>
    </source>
</evidence>
<organism evidence="4">
    <name type="scientific">Candidatus Kentrum sp. UNK</name>
    <dbReference type="NCBI Taxonomy" id="2126344"/>
    <lineage>
        <taxon>Bacteria</taxon>
        <taxon>Pseudomonadati</taxon>
        <taxon>Pseudomonadota</taxon>
        <taxon>Gammaproteobacteria</taxon>
        <taxon>Candidatus Kentrum</taxon>
    </lineage>
</organism>
<evidence type="ECO:0000256" key="1">
    <source>
        <dbReference type="SAM" id="Phobius"/>
    </source>
</evidence>
<dbReference type="EMBL" id="CAADGD010000144">
    <property type="protein sequence ID" value="VFK72848.1"/>
    <property type="molecule type" value="Genomic_DNA"/>
</dbReference>
<dbReference type="Pfam" id="PF20703">
    <property type="entry name" value="nSTAND1"/>
    <property type="match status" value="1"/>
</dbReference>
<reference evidence="4" key="1">
    <citation type="submission" date="2019-02" db="EMBL/GenBank/DDBJ databases">
        <authorList>
            <person name="Gruber-Vodicka R. H."/>
            <person name="Seah K. B. B."/>
        </authorList>
    </citation>
    <scope>NUCLEOTIDE SEQUENCE</scope>
    <source>
        <strain evidence="4">BECK_BY19</strain>
        <strain evidence="3">BECK_BY8</strain>
    </source>
</reference>
<feature type="transmembrane region" description="Helical" evidence="1">
    <location>
        <begin position="43"/>
        <end position="64"/>
    </location>
</feature>
<dbReference type="InterPro" id="IPR025662">
    <property type="entry name" value="Sigma_54_int_dom_ATP-bd_1"/>
</dbReference>
<evidence type="ECO:0000313" key="3">
    <source>
        <dbReference type="EMBL" id="VFK67619.1"/>
    </source>
</evidence>
<dbReference type="EMBL" id="CAADFZ010000152">
    <property type="protein sequence ID" value="VFK67619.1"/>
    <property type="molecule type" value="Genomic_DNA"/>
</dbReference>
<protein>
    <submittedName>
        <fullName evidence="4">AAA ATPase domain</fullName>
    </submittedName>
</protein>
<dbReference type="InterPro" id="IPR027417">
    <property type="entry name" value="P-loop_NTPase"/>
</dbReference>
<proteinExistence type="predicted"/>
<sequence length="487" mass="54473">MRSSLHDILQTSAAALAILTALGAVAAWLTEQFPWLNTPLENSLYLSLFLVGIAFLLLMGLVLLRRALARKSRLLRPDALRIDPDDPEHLCGRDGDVRRLYRAVSDLPLVFLEGESGSGKSALVRSGLIKKIQRDAPPTLLPIYIDTYTGDWEEGLAEQMLFALWRALGDSLRKRLGIETRADLRARLSPDGDRESIFYRIGNEFGLIPLLIFDQFDDYQVTHRDHFLRQGRWISADELAAENRQWRDIRAELARRALHCLFVTRRDLFAGLDAARFRESQTRSLDRVAPAHITGLLGRLTAPREEDPVIEHPEAGWEALKERLIQDLSHQGRILPIQARTVFQGLINLPYLATGPYERKGGIEGLEAANIEDAVVASASAAGIDGERVLQALLKLVDGADPNAPKSRMALQETLLETAGLAGHPERGERMLGILEEKGIIRPRIDETRDETKNQRWSLYHDYLARAVLSAHCPGQPNNKSLIGQDV</sequence>
<dbReference type="AlphaFoldDB" id="A0A451B3I6"/>
<dbReference type="Gene3D" id="3.40.50.300">
    <property type="entry name" value="P-loop containing nucleotide triphosphate hydrolases"/>
    <property type="match status" value="1"/>
</dbReference>
<gene>
    <name evidence="3" type="ORF">BECKUNK1418G_GA0071005_11521</name>
    <name evidence="4" type="ORF">BECKUNK1418H_GA0071006_11441</name>
</gene>
<accession>A0A451B3I6</accession>
<keyword evidence="1" id="KW-0812">Transmembrane</keyword>
<dbReference type="InterPro" id="IPR049052">
    <property type="entry name" value="nSTAND1"/>
</dbReference>
<name>A0A451B3I6_9GAMM</name>
<dbReference type="SUPFAM" id="SSF52540">
    <property type="entry name" value="P-loop containing nucleoside triphosphate hydrolases"/>
    <property type="match status" value="1"/>
</dbReference>
<feature type="domain" description="Novel STAND NTPase 1" evidence="2">
    <location>
        <begin position="84"/>
        <end position="415"/>
    </location>
</feature>
<evidence type="ECO:0000259" key="2">
    <source>
        <dbReference type="Pfam" id="PF20703"/>
    </source>
</evidence>
<keyword evidence="1" id="KW-1133">Transmembrane helix</keyword>
<dbReference type="PROSITE" id="PS00675">
    <property type="entry name" value="SIGMA54_INTERACT_1"/>
    <property type="match status" value="1"/>
</dbReference>